<feature type="compositionally biased region" description="Basic and acidic residues" evidence="4">
    <location>
        <begin position="447"/>
        <end position="462"/>
    </location>
</feature>
<evidence type="ECO:0000259" key="5">
    <source>
        <dbReference type="Pfam" id="PF04824"/>
    </source>
</evidence>
<dbReference type="InterPro" id="IPR023093">
    <property type="entry name" value="ScpA-like_C"/>
</dbReference>
<dbReference type="GO" id="GO:0003682">
    <property type="term" value="F:chromatin binding"/>
    <property type="evidence" value="ECO:0007669"/>
    <property type="project" value="TreeGrafter"/>
</dbReference>
<dbReference type="EMBL" id="CP119958">
    <property type="protein sequence ID" value="WFD37893.1"/>
    <property type="molecule type" value="Genomic_DNA"/>
</dbReference>
<evidence type="ECO:0000313" key="7">
    <source>
        <dbReference type="EMBL" id="WFD37893.1"/>
    </source>
</evidence>
<dbReference type="SUPFAM" id="SSF46785">
    <property type="entry name" value="Winged helix' DNA-binding domain"/>
    <property type="match status" value="1"/>
</dbReference>
<sequence length="641" mass="70047">MPATDALFAKQGPLAKVWLAAHWERKLSKTQLLQTSIPTSVETIVGDDDDDAPVALRLSGQLLLGIARIYSRKAKYLEDDCNDALLRIQVAFRSASAVVDLSHDQLHLSRTAITLPDTFTAADLFMPEPVWANAALPDAAARSKHMARPADITLPDATLDALDQDIPHGSDALLASPLPELDTSAHFDLGLEDESMHPPAKRAREWKPRRSARRSSARPNADLSLPDIDADDSFASVGVGRDAGAPIVDAAEHVRALVGDVDLSMDFSMDSGMAPMELEAPMHASTPPRERATTPLHDVTFEQAIAANAQLTPRTAAKLRSAALLRVESALQKGPRKRPVQDRVTDIGRSHVLQVRSAAATMSTSPHELRCLPATRAELALLTAPKNAARDVQQTLSMTWGAVVPRIDSALQAAMQLTARKQRVDLLAPHQDKQHWLRQVHEQAARQNVDDEYPHEVGRRQSDAPWLTDEARFADLSSETMRSAADTTAGEKTLPPADFTLGDLPELPPLNDRPEPPAPRPEPMDLRLGTPEAEETEWHAAPVSDAQPLAAFESRAQEQPKDASLAAWDASTLQAMHVLRSTMHDEQASFQRLSHNASRRAAAGFFFEMLVLGTKDCVRLRQDEPYGDVQIEAKPALYTSP</sequence>
<dbReference type="AlphaFoldDB" id="A0AAF0EVJ2"/>
<dbReference type="InterPro" id="IPR006909">
    <property type="entry name" value="Rad21/Rec8_C_eu"/>
</dbReference>
<proteinExistence type="inferred from homology"/>
<dbReference type="Pfam" id="PF04824">
    <property type="entry name" value="Rad21_Rec8"/>
    <property type="match status" value="1"/>
</dbReference>
<name>A0AAF0EVJ2_9BASI</name>
<feature type="region of interest" description="Disordered" evidence="4">
    <location>
        <begin position="190"/>
        <end position="226"/>
    </location>
</feature>
<comment type="subcellular location">
    <subcellularLocation>
        <location evidence="1">Nucleus</location>
    </subcellularLocation>
</comment>
<feature type="domain" description="Rad21/Rec8-like protein C-terminal eukaryotic" evidence="5">
    <location>
        <begin position="586"/>
        <end position="637"/>
    </location>
</feature>
<feature type="domain" description="Rad21/Rec8-like protein N-terminal" evidence="6">
    <location>
        <begin position="3"/>
        <end position="105"/>
    </location>
</feature>
<dbReference type="GO" id="GO:1990414">
    <property type="term" value="P:replication-born double-strand break repair via sister chromatid exchange"/>
    <property type="evidence" value="ECO:0007669"/>
    <property type="project" value="TreeGrafter"/>
</dbReference>
<protein>
    <submittedName>
        <fullName evidence="7">Sister chromatid cohesion protein 1</fullName>
    </submittedName>
</protein>
<evidence type="ECO:0000313" key="8">
    <source>
        <dbReference type="Proteomes" id="UP001217754"/>
    </source>
</evidence>
<comment type="similarity">
    <text evidence="2">Belongs to the rad21 family.</text>
</comment>
<dbReference type="InterPro" id="IPR036390">
    <property type="entry name" value="WH_DNA-bd_sf"/>
</dbReference>
<evidence type="ECO:0000256" key="2">
    <source>
        <dbReference type="ARBA" id="ARBA00009870"/>
    </source>
</evidence>
<reference evidence="7" key="1">
    <citation type="submission" date="2023-03" db="EMBL/GenBank/DDBJ databases">
        <title>Mating type loci evolution in Malassezia.</title>
        <authorList>
            <person name="Coelho M.A."/>
        </authorList>
    </citation>
    <scope>NUCLEOTIDE SEQUENCE</scope>
    <source>
        <strain evidence="7">CBS 9431</strain>
    </source>
</reference>
<evidence type="ECO:0000256" key="4">
    <source>
        <dbReference type="SAM" id="MobiDB-lite"/>
    </source>
</evidence>
<dbReference type="GO" id="GO:0030892">
    <property type="term" value="C:mitotic cohesin complex"/>
    <property type="evidence" value="ECO:0007669"/>
    <property type="project" value="TreeGrafter"/>
</dbReference>
<dbReference type="InterPro" id="IPR006910">
    <property type="entry name" value="Rad21_Rec8_N"/>
</dbReference>
<organism evidence="7 8">
    <name type="scientific">Malassezia japonica</name>
    <dbReference type="NCBI Taxonomy" id="223818"/>
    <lineage>
        <taxon>Eukaryota</taxon>
        <taxon>Fungi</taxon>
        <taxon>Dikarya</taxon>
        <taxon>Basidiomycota</taxon>
        <taxon>Ustilaginomycotina</taxon>
        <taxon>Malasseziomycetes</taxon>
        <taxon>Malasseziales</taxon>
        <taxon>Malasseziaceae</taxon>
        <taxon>Malassezia</taxon>
    </lineage>
</organism>
<feature type="region of interest" description="Disordered" evidence="4">
    <location>
        <begin position="447"/>
        <end position="527"/>
    </location>
</feature>
<evidence type="ECO:0000256" key="3">
    <source>
        <dbReference type="ARBA" id="ARBA00023242"/>
    </source>
</evidence>
<dbReference type="Gene3D" id="1.10.10.580">
    <property type="entry name" value="Structural maintenance of chromosome 1. Chain E"/>
    <property type="match status" value="1"/>
</dbReference>
<dbReference type="GO" id="GO:0007064">
    <property type="term" value="P:mitotic sister chromatid cohesion"/>
    <property type="evidence" value="ECO:0007669"/>
    <property type="project" value="TreeGrafter"/>
</dbReference>
<evidence type="ECO:0000256" key="1">
    <source>
        <dbReference type="ARBA" id="ARBA00004123"/>
    </source>
</evidence>
<evidence type="ECO:0000259" key="6">
    <source>
        <dbReference type="Pfam" id="PF04825"/>
    </source>
</evidence>
<gene>
    <name evidence="7" type="primary">MCD1</name>
    <name evidence="7" type="ORF">MJAP1_000840</name>
</gene>
<dbReference type="InterPro" id="IPR039781">
    <property type="entry name" value="Rad21/Rec8-like"/>
</dbReference>
<dbReference type="PANTHER" id="PTHR12585:SF69">
    <property type="entry name" value="FI11703P"/>
    <property type="match status" value="1"/>
</dbReference>
<keyword evidence="8" id="KW-1185">Reference proteome</keyword>
<accession>A0AAF0EVJ2</accession>
<dbReference type="PANTHER" id="PTHR12585">
    <property type="entry name" value="SCC1 / RAD21 FAMILY MEMBER"/>
    <property type="match status" value="1"/>
</dbReference>
<dbReference type="GO" id="GO:0005634">
    <property type="term" value="C:nucleus"/>
    <property type="evidence" value="ECO:0007669"/>
    <property type="project" value="UniProtKB-SubCell"/>
</dbReference>
<keyword evidence="3" id="KW-0539">Nucleus</keyword>
<dbReference type="RefSeq" id="XP_060120790.1">
    <property type="nucleotide sequence ID" value="XM_060264807.1"/>
</dbReference>
<dbReference type="Proteomes" id="UP001217754">
    <property type="component" value="Chromosome 1"/>
</dbReference>
<dbReference type="GeneID" id="85224489"/>
<dbReference type="Pfam" id="PF04825">
    <property type="entry name" value="Rad21_Rec8_N"/>
    <property type="match status" value="1"/>
</dbReference>